<evidence type="ECO:0000256" key="1">
    <source>
        <dbReference type="SAM" id="MobiDB-lite"/>
    </source>
</evidence>
<dbReference type="EMBL" id="BTRK01000001">
    <property type="protein sequence ID" value="GMR31357.1"/>
    <property type="molecule type" value="Genomic_DNA"/>
</dbReference>
<feature type="region of interest" description="Disordered" evidence="1">
    <location>
        <begin position="1"/>
        <end position="127"/>
    </location>
</feature>
<evidence type="ECO:0000313" key="2">
    <source>
        <dbReference type="EMBL" id="GMR31357.1"/>
    </source>
</evidence>
<dbReference type="Proteomes" id="UP001328107">
    <property type="component" value="Unassembled WGS sequence"/>
</dbReference>
<accession>A0AAN4YYR1</accession>
<name>A0AAN4YYR1_9BILA</name>
<protein>
    <submittedName>
        <fullName evidence="2">Uncharacterized protein</fullName>
    </submittedName>
</protein>
<evidence type="ECO:0000313" key="3">
    <source>
        <dbReference type="Proteomes" id="UP001328107"/>
    </source>
</evidence>
<organism evidence="2 3">
    <name type="scientific">Pristionchus mayeri</name>
    <dbReference type="NCBI Taxonomy" id="1317129"/>
    <lineage>
        <taxon>Eukaryota</taxon>
        <taxon>Metazoa</taxon>
        <taxon>Ecdysozoa</taxon>
        <taxon>Nematoda</taxon>
        <taxon>Chromadorea</taxon>
        <taxon>Rhabditida</taxon>
        <taxon>Rhabditina</taxon>
        <taxon>Diplogasteromorpha</taxon>
        <taxon>Diplogasteroidea</taxon>
        <taxon>Neodiplogasteridae</taxon>
        <taxon>Pristionchus</taxon>
    </lineage>
</organism>
<gene>
    <name evidence="2" type="ORF">PMAYCL1PPCAC_01552</name>
</gene>
<comment type="caution">
    <text evidence="2">The sequence shown here is derived from an EMBL/GenBank/DDBJ whole genome shotgun (WGS) entry which is preliminary data.</text>
</comment>
<reference evidence="3" key="1">
    <citation type="submission" date="2022-10" db="EMBL/GenBank/DDBJ databases">
        <title>Genome assembly of Pristionchus species.</title>
        <authorList>
            <person name="Yoshida K."/>
            <person name="Sommer R.J."/>
        </authorList>
    </citation>
    <scope>NUCLEOTIDE SEQUENCE [LARGE SCALE GENOMIC DNA]</scope>
    <source>
        <strain evidence="3">RS5460</strain>
    </source>
</reference>
<feature type="compositionally biased region" description="Acidic residues" evidence="1">
    <location>
        <begin position="63"/>
        <end position="83"/>
    </location>
</feature>
<proteinExistence type="predicted"/>
<sequence length="127" mass="14712">MSSGSYSLQKGPKEELFDDISSKPPKITDVMEPKDEPMDDFQSMHPDNESPPTLTPMRGLSEEKEDEMMEEEKMEMEEEDDEGMLGVPLQNMSKQERRGSLEDTVDSYWKKAEVEAEDEKEEKKEEE</sequence>
<keyword evidence="3" id="KW-1185">Reference proteome</keyword>
<dbReference type="AlphaFoldDB" id="A0AAN4YYR1"/>
<feature type="non-terminal residue" evidence="2">
    <location>
        <position position="127"/>
    </location>
</feature>